<evidence type="ECO:0000259" key="2">
    <source>
        <dbReference type="PROSITE" id="PS51898"/>
    </source>
</evidence>
<organism evidence="3 4">
    <name type="scientific">Asticcacaulis currens</name>
    <dbReference type="NCBI Taxonomy" id="2984210"/>
    <lineage>
        <taxon>Bacteria</taxon>
        <taxon>Pseudomonadati</taxon>
        <taxon>Pseudomonadota</taxon>
        <taxon>Alphaproteobacteria</taxon>
        <taxon>Caulobacterales</taxon>
        <taxon>Caulobacteraceae</taxon>
        <taxon>Asticcacaulis</taxon>
    </lineage>
</organism>
<feature type="domain" description="Tyr recombinase" evidence="2">
    <location>
        <begin position="184"/>
        <end position="366"/>
    </location>
</feature>
<comment type="caution">
    <text evidence="3">The sequence shown here is derived from an EMBL/GenBank/DDBJ whole genome shotgun (WGS) entry which is preliminary data.</text>
</comment>
<accession>A0ABT5IDL7</accession>
<evidence type="ECO:0000313" key="3">
    <source>
        <dbReference type="EMBL" id="MDC7694279.1"/>
    </source>
</evidence>
<dbReference type="SUPFAM" id="SSF56349">
    <property type="entry name" value="DNA breaking-rejoining enzymes"/>
    <property type="match status" value="1"/>
</dbReference>
<keyword evidence="1" id="KW-0233">DNA recombination</keyword>
<dbReference type="RefSeq" id="WP_272740995.1">
    <property type="nucleotide sequence ID" value="NZ_JAQQKW010000004.1"/>
</dbReference>
<dbReference type="Gene3D" id="1.10.443.10">
    <property type="entry name" value="Intergrase catalytic core"/>
    <property type="match status" value="1"/>
</dbReference>
<proteinExistence type="predicted"/>
<name>A0ABT5IDL7_9CAUL</name>
<dbReference type="InterPro" id="IPR011010">
    <property type="entry name" value="DNA_brk_join_enz"/>
</dbReference>
<dbReference type="PROSITE" id="PS51898">
    <property type="entry name" value="TYR_RECOMBINASE"/>
    <property type="match status" value="1"/>
</dbReference>
<evidence type="ECO:0000256" key="1">
    <source>
        <dbReference type="ARBA" id="ARBA00023172"/>
    </source>
</evidence>
<keyword evidence="4" id="KW-1185">Reference proteome</keyword>
<sequence>MSVSEFDSQPHAIRFAIQLPPSVKYFDDLANRYRTILNLSQTDVWDLAVDGKTLRCNFNNSLAIDRPLLKRWLVDLLMDIKPVSASNYFQSVLSLGNGVVSDIINHLIEDHPSEFRIYWVTSLLPKMSLAQIRGLRSLCRTFCNHGYGQWSPDHLDFVSSLKGRPLDKYAVVRSGDCFVDLYQQSIVAQSLDDLAATVKGRGTNVHTTTLRGAIVLILAFQHGLRSGQIARIKNSGVKTFPTGAVHVQFPVTKQRQNASAEERLRSIRREWCPILLEYQKRRPANDNSTYFLGCTPDEVAAEFKKYLRSIGIEGRTLTDFRHTAGQRLADSGASHFAITEFMNHADLSTALVYIQSSPTQADRINKALGLSEIYSVVAQTSRIGILSREDLDNTAETNIISGTPHGVPITGIGACKSEVGVCSKSPVLSCYECHKFLALADTVVHEEVAANLRQIVLDFARMVRPGETSPAMGQLRTTLEAIELLIEQLQGGGVQ</sequence>
<evidence type="ECO:0000313" key="4">
    <source>
        <dbReference type="Proteomes" id="UP001216595"/>
    </source>
</evidence>
<dbReference type="InterPro" id="IPR013762">
    <property type="entry name" value="Integrase-like_cat_sf"/>
</dbReference>
<reference evidence="3 4" key="1">
    <citation type="submission" date="2023-01" db="EMBL/GenBank/DDBJ databases">
        <title>Novel species of the genus Asticcacaulis isolated from rivers.</title>
        <authorList>
            <person name="Lu H."/>
        </authorList>
    </citation>
    <scope>NUCLEOTIDE SEQUENCE [LARGE SCALE GENOMIC DNA]</scope>
    <source>
        <strain evidence="3 4">DXS10W</strain>
    </source>
</reference>
<dbReference type="InterPro" id="IPR002104">
    <property type="entry name" value="Integrase_catalytic"/>
</dbReference>
<dbReference type="Proteomes" id="UP001216595">
    <property type="component" value="Unassembled WGS sequence"/>
</dbReference>
<protein>
    <submittedName>
        <fullName evidence="3">Tyrosine-type recombinase/integrase</fullName>
    </submittedName>
</protein>
<gene>
    <name evidence="3" type="ORF">PQU94_08300</name>
</gene>
<dbReference type="EMBL" id="JAQQKW010000004">
    <property type="protein sequence ID" value="MDC7694279.1"/>
    <property type="molecule type" value="Genomic_DNA"/>
</dbReference>
<dbReference type="Pfam" id="PF00589">
    <property type="entry name" value="Phage_integrase"/>
    <property type="match status" value="1"/>
</dbReference>